<keyword evidence="1" id="KW-0560">Oxidoreductase</keyword>
<dbReference type="FunFam" id="3.40.50.1970:FF:000003">
    <property type="entry name" value="Alcohol dehydrogenase, iron-containing"/>
    <property type="match status" value="1"/>
</dbReference>
<dbReference type="Gene3D" id="1.20.1090.10">
    <property type="entry name" value="Dehydroquinate synthase-like - alpha domain"/>
    <property type="match status" value="1"/>
</dbReference>
<dbReference type="STRING" id="1552.A7L45_12855"/>
<reference evidence="5" key="1">
    <citation type="journal article" date="2016" name="Front. Microbiol.">
        <title>Complete Genome Sequence of Clostridium estertheticum DSM 8809, a Microbe Identified in Spoiled Vacuum Packed Beef.</title>
        <authorList>
            <person name="Yu Z."/>
            <person name="Gunn L."/>
            <person name="Brennan E."/>
            <person name="Reid R."/>
            <person name="Wall P.G."/>
            <person name="Gaora O.P."/>
            <person name="Hurley D."/>
            <person name="Bolton D."/>
            <person name="Fanning S."/>
        </authorList>
    </citation>
    <scope>NUCLEOTIDE SEQUENCE [LARGE SCALE GENOMIC DNA]</scope>
    <source>
        <strain evidence="5">DSM 8809</strain>
    </source>
</reference>
<protein>
    <submittedName>
        <fullName evidence="4">Alcohol dehydrogenase</fullName>
    </submittedName>
</protein>
<evidence type="ECO:0000256" key="1">
    <source>
        <dbReference type="ARBA" id="ARBA00023002"/>
    </source>
</evidence>
<evidence type="ECO:0000259" key="2">
    <source>
        <dbReference type="Pfam" id="PF00465"/>
    </source>
</evidence>
<dbReference type="Pfam" id="PF00465">
    <property type="entry name" value="Fe-ADH"/>
    <property type="match status" value="1"/>
</dbReference>
<evidence type="ECO:0000313" key="4">
    <source>
        <dbReference type="EMBL" id="APC40895.1"/>
    </source>
</evidence>
<proteinExistence type="predicted"/>
<dbReference type="Proteomes" id="UP000182569">
    <property type="component" value="Chromosome"/>
</dbReference>
<dbReference type="InterPro" id="IPR001670">
    <property type="entry name" value="ADH_Fe/GldA"/>
</dbReference>
<evidence type="ECO:0000259" key="3">
    <source>
        <dbReference type="Pfam" id="PF25137"/>
    </source>
</evidence>
<sequence length="366" mass="40331">MNFINYYMPTKIILDKEVILKNSNLFSSYGKKALIVTGKTSSIKNGSLKDVTTALEKEGIVYEVFNDVEENPSLETIEKIVKLGRTQNSNFIIGVGGGSPIDSAKAAGVLINNTNTTIHNLFDSPSLKSIPVIAVPTTAGTGTETTPYAILTDNKLKTKHGICQKVFPDYAMLDVKYLMSLPDKITFNTSIDALSHLIEGYLSSKSNTMSDALAEKGLKLFGECLNMIKEKDFTYAVREKLMLASTIAGMVIAQSGTSLPHGMGYALTYFHNIPHGKANGVLLKSYLQFSENKHRVRKILYLLTIENLDELGNFLNDMLGSIDNVSYKDICSYAQSMALNKDKLKNHPTPVGKEDILKMYKDSLNL</sequence>
<dbReference type="PANTHER" id="PTHR11496">
    <property type="entry name" value="ALCOHOL DEHYDROGENASE"/>
    <property type="match status" value="1"/>
</dbReference>
<dbReference type="PANTHER" id="PTHR11496:SF103">
    <property type="entry name" value="DEHYDROGENASE, PUTATIVE-RELATED"/>
    <property type="match status" value="1"/>
</dbReference>
<organism evidence="4 5">
    <name type="scientific">Clostridium estertheticum subsp. estertheticum</name>
    <dbReference type="NCBI Taxonomy" id="1552"/>
    <lineage>
        <taxon>Bacteria</taxon>
        <taxon>Bacillati</taxon>
        <taxon>Bacillota</taxon>
        <taxon>Clostridia</taxon>
        <taxon>Eubacteriales</taxon>
        <taxon>Clostridiaceae</taxon>
        <taxon>Clostridium</taxon>
    </lineage>
</organism>
<feature type="domain" description="Fe-containing alcohol dehydrogenase-like C-terminal" evidence="3">
    <location>
        <begin position="187"/>
        <end position="363"/>
    </location>
</feature>
<dbReference type="SUPFAM" id="SSF56796">
    <property type="entry name" value="Dehydroquinate synthase-like"/>
    <property type="match status" value="1"/>
</dbReference>
<name>A0A1J0GHZ1_9CLOT</name>
<dbReference type="GO" id="GO:0046872">
    <property type="term" value="F:metal ion binding"/>
    <property type="evidence" value="ECO:0007669"/>
    <property type="project" value="InterPro"/>
</dbReference>
<evidence type="ECO:0000313" key="5">
    <source>
        <dbReference type="Proteomes" id="UP000182569"/>
    </source>
</evidence>
<dbReference type="Gene3D" id="3.40.50.1970">
    <property type="match status" value="1"/>
</dbReference>
<gene>
    <name evidence="4" type="ORF">A7L45_12855</name>
</gene>
<keyword evidence="5" id="KW-1185">Reference proteome</keyword>
<dbReference type="InterPro" id="IPR056798">
    <property type="entry name" value="ADH_Fe_C"/>
</dbReference>
<dbReference type="KEGG" id="ceu:A7L45_12855"/>
<dbReference type="RefSeq" id="WP_071613187.1">
    <property type="nucleotide sequence ID" value="NZ_CP015756.1"/>
</dbReference>
<dbReference type="Pfam" id="PF25137">
    <property type="entry name" value="ADH_Fe_C"/>
    <property type="match status" value="1"/>
</dbReference>
<dbReference type="InterPro" id="IPR039697">
    <property type="entry name" value="Alcohol_dehydrogenase_Fe"/>
</dbReference>
<dbReference type="OrthoDB" id="9804734at2"/>
<feature type="domain" description="Alcohol dehydrogenase iron-type/glycerol dehydrogenase GldA" evidence="2">
    <location>
        <begin position="9"/>
        <end position="174"/>
    </location>
</feature>
<dbReference type="AlphaFoldDB" id="A0A1J0GHZ1"/>
<dbReference type="EMBL" id="CP015756">
    <property type="protein sequence ID" value="APC40895.1"/>
    <property type="molecule type" value="Genomic_DNA"/>
</dbReference>
<dbReference type="GO" id="GO:0004022">
    <property type="term" value="F:alcohol dehydrogenase (NAD+) activity"/>
    <property type="evidence" value="ECO:0007669"/>
    <property type="project" value="TreeGrafter"/>
</dbReference>
<dbReference type="CDD" id="cd08181">
    <property type="entry name" value="PPD-like"/>
    <property type="match status" value="1"/>
</dbReference>
<accession>A0A1J0GHZ1</accession>